<comment type="caution">
    <text evidence="2">The sequence shown here is derived from an EMBL/GenBank/DDBJ whole genome shotgun (WGS) entry which is preliminary data.</text>
</comment>
<proteinExistence type="predicted"/>
<evidence type="ECO:0000313" key="2">
    <source>
        <dbReference type="EMBL" id="GLI95631.1"/>
    </source>
</evidence>
<evidence type="ECO:0008006" key="4">
    <source>
        <dbReference type="Google" id="ProtNLM"/>
    </source>
</evidence>
<dbReference type="EMBL" id="BSEC01000004">
    <property type="protein sequence ID" value="GLI95631.1"/>
    <property type="molecule type" value="Genomic_DNA"/>
</dbReference>
<dbReference type="AlphaFoldDB" id="A0A9W6LUK3"/>
<feature type="region of interest" description="Disordered" evidence="1">
    <location>
        <begin position="60"/>
        <end position="110"/>
    </location>
</feature>
<reference evidence="2" key="1">
    <citation type="journal article" date="2023" name="Int. J. Syst. Evol. Microbiol.">
        <title>Methylocystis iwaonis sp. nov., a type II methane-oxidizing bacterium from surface soil of a rice paddy field in Japan, and emended description of the genus Methylocystis (ex Whittenbury et al. 1970) Bowman et al. 1993.</title>
        <authorList>
            <person name="Kaise H."/>
            <person name="Sawadogo J.B."/>
            <person name="Alam M.S."/>
            <person name="Ueno C."/>
            <person name="Dianou D."/>
            <person name="Shinjo R."/>
            <person name="Asakawa S."/>
        </authorList>
    </citation>
    <scope>NUCLEOTIDE SEQUENCE</scope>
    <source>
        <strain evidence="2">LMG27198</strain>
    </source>
</reference>
<accession>A0A9W6LUK3</accession>
<gene>
    <name evidence="2" type="ORF">LMG27198_46230</name>
</gene>
<organism evidence="2 3">
    <name type="scientific">Methylocystis echinoides</name>
    <dbReference type="NCBI Taxonomy" id="29468"/>
    <lineage>
        <taxon>Bacteria</taxon>
        <taxon>Pseudomonadati</taxon>
        <taxon>Pseudomonadota</taxon>
        <taxon>Alphaproteobacteria</taxon>
        <taxon>Hyphomicrobiales</taxon>
        <taxon>Methylocystaceae</taxon>
        <taxon>Methylocystis</taxon>
    </lineage>
</organism>
<name>A0A9W6LUK3_9HYPH</name>
<sequence length="110" mass="11489">MVLAGAVALSGVLVAPLSPALAKKRPKASPVATLDTDNGSTVDLNELNKAAKELFGKLERGNDGTLDKKQLQGRLGKESFAAADPNRTDADEGRVPFGGLRPLQGRRPGQ</sequence>
<dbReference type="Proteomes" id="UP001144323">
    <property type="component" value="Unassembled WGS sequence"/>
</dbReference>
<feature type="compositionally biased region" description="Low complexity" evidence="1">
    <location>
        <begin position="98"/>
        <end position="110"/>
    </location>
</feature>
<keyword evidence="3" id="KW-1185">Reference proteome</keyword>
<protein>
    <recommendedName>
        <fullName evidence="4">EF-hand domain-containing protein</fullName>
    </recommendedName>
</protein>
<evidence type="ECO:0000313" key="3">
    <source>
        <dbReference type="Proteomes" id="UP001144323"/>
    </source>
</evidence>
<feature type="compositionally biased region" description="Basic and acidic residues" evidence="1">
    <location>
        <begin position="60"/>
        <end position="70"/>
    </location>
</feature>
<evidence type="ECO:0000256" key="1">
    <source>
        <dbReference type="SAM" id="MobiDB-lite"/>
    </source>
</evidence>